<dbReference type="EMBL" id="MU267733">
    <property type="protein sequence ID" value="KAH7909954.1"/>
    <property type="molecule type" value="Genomic_DNA"/>
</dbReference>
<gene>
    <name evidence="1" type="ORF">BJ138DRAFT_1154002</name>
</gene>
<protein>
    <submittedName>
        <fullName evidence="1">Cyclin-domain-containing protein</fullName>
    </submittedName>
</protein>
<evidence type="ECO:0000313" key="1">
    <source>
        <dbReference type="EMBL" id="KAH7909954.1"/>
    </source>
</evidence>
<accession>A0ACB8A928</accession>
<proteinExistence type="predicted"/>
<sequence length="264" mass="29314">MDSSGRVALPPAFENAEIDSLALLIADMLDRLIAHNDRIPLLPESLTRFHSRTAPGISILDYLRRIIKFTKVEKSCLLLTLHYVDQMCSRMPLFTLSSLTCHRFIIASITVCSKGLCDTFCTNSLYARVGGIPVAELNVLEREFLHAIDWRLTCTREVLQEYYVNLVRTDSTGTFYIEGENISSDSDIESTSSRSASPMDVQVRHRPSLGILPSTREPSTILIDTATLVPQASQGPTVEQNMAFAALQHSLGRSRGEADQTLLP</sequence>
<dbReference type="Proteomes" id="UP000790377">
    <property type="component" value="Unassembled WGS sequence"/>
</dbReference>
<comment type="caution">
    <text evidence="1">The sequence shown here is derived from an EMBL/GenBank/DDBJ whole genome shotgun (WGS) entry which is preliminary data.</text>
</comment>
<keyword evidence="2" id="KW-1185">Reference proteome</keyword>
<organism evidence="1 2">
    <name type="scientific">Hygrophoropsis aurantiaca</name>
    <dbReference type="NCBI Taxonomy" id="72124"/>
    <lineage>
        <taxon>Eukaryota</taxon>
        <taxon>Fungi</taxon>
        <taxon>Dikarya</taxon>
        <taxon>Basidiomycota</taxon>
        <taxon>Agaricomycotina</taxon>
        <taxon>Agaricomycetes</taxon>
        <taxon>Agaricomycetidae</taxon>
        <taxon>Boletales</taxon>
        <taxon>Coniophorineae</taxon>
        <taxon>Hygrophoropsidaceae</taxon>
        <taxon>Hygrophoropsis</taxon>
    </lineage>
</organism>
<name>A0ACB8A928_9AGAM</name>
<evidence type="ECO:0000313" key="2">
    <source>
        <dbReference type="Proteomes" id="UP000790377"/>
    </source>
</evidence>
<reference evidence="1" key="1">
    <citation type="journal article" date="2021" name="New Phytol.">
        <title>Evolutionary innovations through gain and loss of genes in the ectomycorrhizal Boletales.</title>
        <authorList>
            <person name="Wu G."/>
            <person name="Miyauchi S."/>
            <person name="Morin E."/>
            <person name="Kuo A."/>
            <person name="Drula E."/>
            <person name="Varga T."/>
            <person name="Kohler A."/>
            <person name="Feng B."/>
            <person name="Cao Y."/>
            <person name="Lipzen A."/>
            <person name="Daum C."/>
            <person name="Hundley H."/>
            <person name="Pangilinan J."/>
            <person name="Johnson J."/>
            <person name="Barry K."/>
            <person name="LaButti K."/>
            <person name="Ng V."/>
            <person name="Ahrendt S."/>
            <person name="Min B."/>
            <person name="Choi I.G."/>
            <person name="Park H."/>
            <person name="Plett J.M."/>
            <person name="Magnuson J."/>
            <person name="Spatafora J.W."/>
            <person name="Nagy L.G."/>
            <person name="Henrissat B."/>
            <person name="Grigoriev I.V."/>
            <person name="Yang Z.L."/>
            <person name="Xu J."/>
            <person name="Martin F.M."/>
        </authorList>
    </citation>
    <scope>NUCLEOTIDE SEQUENCE</scope>
    <source>
        <strain evidence="1">ATCC 28755</strain>
    </source>
</reference>